<organism evidence="2 3">
    <name type="scientific">Catellatospora methionotrophica</name>
    <dbReference type="NCBI Taxonomy" id="121620"/>
    <lineage>
        <taxon>Bacteria</taxon>
        <taxon>Bacillati</taxon>
        <taxon>Actinomycetota</taxon>
        <taxon>Actinomycetes</taxon>
        <taxon>Micromonosporales</taxon>
        <taxon>Micromonosporaceae</taxon>
        <taxon>Catellatospora</taxon>
    </lineage>
</organism>
<protein>
    <submittedName>
        <fullName evidence="2">Uncharacterized protein</fullName>
    </submittedName>
</protein>
<gene>
    <name evidence="2" type="ORF">Cme02nite_31690</name>
</gene>
<feature type="region of interest" description="Disordered" evidence="1">
    <location>
        <begin position="15"/>
        <end position="62"/>
    </location>
</feature>
<evidence type="ECO:0000313" key="2">
    <source>
        <dbReference type="EMBL" id="GIG14837.1"/>
    </source>
</evidence>
<proteinExistence type="predicted"/>
<accession>A0A8J3PF39</accession>
<evidence type="ECO:0000313" key="3">
    <source>
        <dbReference type="Proteomes" id="UP000660339"/>
    </source>
</evidence>
<evidence type="ECO:0000256" key="1">
    <source>
        <dbReference type="SAM" id="MobiDB-lite"/>
    </source>
</evidence>
<feature type="compositionally biased region" description="Basic residues" evidence="1">
    <location>
        <begin position="53"/>
        <end position="62"/>
    </location>
</feature>
<dbReference type="Proteomes" id="UP000660339">
    <property type="component" value="Unassembled WGS sequence"/>
</dbReference>
<keyword evidence="3" id="KW-1185">Reference proteome</keyword>
<dbReference type="EMBL" id="BONJ01000017">
    <property type="protein sequence ID" value="GIG14837.1"/>
    <property type="molecule type" value="Genomic_DNA"/>
</dbReference>
<name>A0A8J3PF39_9ACTN</name>
<comment type="caution">
    <text evidence="2">The sequence shown here is derived from an EMBL/GenBank/DDBJ whole genome shotgun (WGS) entry which is preliminary data.</text>
</comment>
<reference evidence="2" key="1">
    <citation type="submission" date="2021-01" db="EMBL/GenBank/DDBJ databases">
        <title>Whole genome shotgun sequence of Catellatospora methionotrophica NBRC 14553.</title>
        <authorList>
            <person name="Komaki H."/>
            <person name="Tamura T."/>
        </authorList>
    </citation>
    <scope>NUCLEOTIDE SEQUENCE</scope>
    <source>
        <strain evidence="2">NBRC 14553</strain>
    </source>
</reference>
<sequence>MARVALLPSKVVGWGGGSVAAAPTAAASKKNMGDGSSRPSLRTYRVAASGSLGRRRGSLPSR</sequence>
<dbReference type="AlphaFoldDB" id="A0A8J3PF39"/>